<organism evidence="1 2">
    <name type="scientific">Bacillus cereus</name>
    <dbReference type="NCBI Taxonomy" id="1396"/>
    <lineage>
        <taxon>Bacteria</taxon>
        <taxon>Bacillati</taxon>
        <taxon>Bacillota</taxon>
        <taxon>Bacilli</taxon>
        <taxon>Bacillales</taxon>
        <taxon>Bacillaceae</taxon>
        <taxon>Bacillus</taxon>
        <taxon>Bacillus cereus group</taxon>
    </lineage>
</organism>
<accession>A0AAN5XJZ7</accession>
<evidence type="ECO:0000313" key="2">
    <source>
        <dbReference type="Proteomes" id="UP000461739"/>
    </source>
</evidence>
<evidence type="ECO:0000313" key="1">
    <source>
        <dbReference type="EMBL" id="KAB2446208.1"/>
    </source>
</evidence>
<proteinExistence type="predicted"/>
<dbReference type="RefSeq" id="WP_098537010.1">
    <property type="nucleotide sequence ID" value="NZ_NUYM01000031.1"/>
</dbReference>
<dbReference type="AlphaFoldDB" id="A0AAN5XJZ7"/>
<reference evidence="1 2" key="1">
    <citation type="submission" date="2019-10" db="EMBL/GenBank/DDBJ databases">
        <title>Bacillus from the desert of Cuatro Cinegas, Coahuila.</title>
        <authorList>
            <person name="Olmedo-Alvarez G."/>
            <person name="Saldana S."/>
            <person name="Barcelo D."/>
        </authorList>
    </citation>
    <scope>NUCLEOTIDE SEQUENCE [LARGE SCALE GENOMIC DNA]</scope>
    <source>
        <strain evidence="1 2">CH316_11T</strain>
    </source>
</reference>
<gene>
    <name evidence="1" type="ORF">F8165_29565</name>
</gene>
<name>A0AAN5XJZ7_BACCE</name>
<dbReference type="Proteomes" id="UP000461739">
    <property type="component" value="Unassembled WGS sequence"/>
</dbReference>
<comment type="caution">
    <text evidence="1">The sequence shown here is derived from an EMBL/GenBank/DDBJ whole genome shotgun (WGS) entry which is preliminary data.</text>
</comment>
<sequence>MNAKLSEYGKYLQNMGSILIKLSDEIVFLSNSSGEDTHQKLVAYTKNFDENLKGLKTTKPPNIILEEHSILIHGLNEMSNAFQHMINSIDYTENNFNVDEYNVSLSIINKNKNSLLNTVEQILNKIIHSLF</sequence>
<dbReference type="EMBL" id="WBPI01000027">
    <property type="protein sequence ID" value="KAB2446208.1"/>
    <property type="molecule type" value="Genomic_DNA"/>
</dbReference>
<protein>
    <submittedName>
        <fullName evidence="1">Uncharacterized protein</fullName>
    </submittedName>
</protein>